<keyword evidence="1" id="KW-0732">Signal</keyword>
<sequence>MVLVCCLAVGVPVLGTRAGWEGSAGRIGDNEIQGRSPQPRKGFLCFPRKAQEAHGKATRGVESGERGRRCGVWLVKPGWALSGLCT</sequence>
<dbReference type="EMBL" id="JAULSN010000004">
    <property type="protein sequence ID" value="KAK3373316.1"/>
    <property type="molecule type" value="Genomic_DNA"/>
</dbReference>
<proteinExistence type="predicted"/>
<keyword evidence="3" id="KW-1185">Reference proteome</keyword>
<feature type="chain" id="PRO_5041992678" description="Secreted protein" evidence="1">
    <location>
        <begin position="19"/>
        <end position="86"/>
    </location>
</feature>
<evidence type="ECO:0000256" key="1">
    <source>
        <dbReference type="SAM" id="SignalP"/>
    </source>
</evidence>
<feature type="signal peptide" evidence="1">
    <location>
        <begin position="1"/>
        <end position="18"/>
    </location>
</feature>
<evidence type="ECO:0000313" key="2">
    <source>
        <dbReference type="EMBL" id="KAK3373316.1"/>
    </source>
</evidence>
<reference evidence="2" key="1">
    <citation type="journal article" date="2023" name="Mol. Phylogenet. Evol.">
        <title>Genome-scale phylogeny and comparative genomics of the fungal order Sordariales.</title>
        <authorList>
            <person name="Hensen N."/>
            <person name="Bonometti L."/>
            <person name="Westerberg I."/>
            <person name="Brannstrom I.O."/>
            <person name="Guillou S."/>
            <person name="Cros-Aarteil S."/>
            <person name="Calhoun S."/>
            <person name="Haridas S."/>
            <person name="Kuo A."/>
            <person name="Mondo S."/>
            <person name="Pangilinan J."/>
            <person name="Riley R."/>
            <person name="LaButti K."/>
            <person name="Andreopoulos B."/>
            <person name="Lipzen A."/>
            <person name="Chen C."/>
            <person name="Yan M."/>
            <person name="Daum C."/>
            <person name="Ng V."/>
            <person name="Clum A."/>
            <person name="Steindorff A."/>
            <person name="Ohm R.A."/>
            <person name="Martin F."/>
            <person name="Silar P."/>
            <person name="Natvig D.O."/>
            <person name="Lalanne C."/>
            <person name="Gautier V."/>
            <person name="Ament-Velasquez S.L."/>
            <person name="Kruys A."/>
            <person name="Hutchinson M.I."/>
            <person name="Powell A.J."/>
            <person name="Barry K."/>
            <person name="Miller A.N."/>
            <person name="Grigoriev I.V."/>
            <person name="Debuchy R."/>
            <person name="Gladieux P."/>
            <person name="Hiltunen Thoren M."/>
            <person name="Johannesson H."/>
        </authorList>
    </citation>
    <scope>NUCLEOTIDE SEQUENCE</scope>
    <source>
        <strain evidence="2">CBS 958.72</strain>
    </source>
</reference>
<gene>
    <name evidence="2" type="ORF">B0T24DRAFT_256758</name>
</gene>
<dbReference type="AlphaFoldDB" id="A0AAE0N781"/>
<organism evidence="2 3">
    <name type="scientific">Lasiosphaeria ovina</name>
    <dbReference type="NCBI Taxonomy" id="92902"/>
    <lineage>
        <taxon>Eukaryota</taxon>
        <taxon>Fungi</taxon>
        <taxon>Dikarya</taxon>
        <taxon>Ascomycota</taxon>
        <taxon>Pezizomycotina</taxon>
        <taxon>Sordariomycetes</taxon>
        <taxon>Sordariomycetidae</taxon>
        <taxon>Sordariales</taxon>
        <taxon>Lasiosphaeriaceae</taxon>
        <taxon>Lasiosphaeria</taxon>
    </lineage>
</organism>
<evidence type="ECO:0000313" key="3">
    <source>
        <dbReference type="Proteomes" id="UP001287356"/>
    </source>
</evidence>
<comment type="caution">
    <text evidence="2">The sequence shown here is derived from an EMBL/GenBank/DDBJ whole genome shotgun (WGS) entry which is preliminary data.</text>
</comment>
<protein>
    <recommendedName>
        <fullName evidence="4">Secreted protein</fullName>
    </recommendedName>
</protein>
<reference evidence="2" key="2">
    <citation type="submission" date="2023-06" db="EMBL/GenBank/DDBJ databases">
        <authorList>
            <consortium name="Lawrence Berkeley National Laboratory"/>
            <person name="Haridas S."/>
            <person name="Hensen N."/>
            <person name="Bonometti L."/>
            <person name="Westerberg I."/>
            <person name="Brannstrom I.O."/>
            <person name="Guillou S."/>
            <person name="Cros-Aarteil S."/>
            <person name="Calhoun S."/>
            <person name="Kuo A."/>
            <person name="Mondo S."/>
            <person name="Pangilinan J."/>
            <person name="Riley R."/>
            <person name="Labutti K."/>
            <person name="Andreopoulos B."/>
            <person name="Lipzen A."/>
            <person name="Chen C."/>
            <person name="Yanf M."/>
            <person name="Daum C."/>
            <person name="Ng V."/>
            <person name="Clum A."/>
            <person name="Steindorff A."/>
            <person name="Ohm R."/>
            <person name="Martin F."/>
            <person name="Silar P."/>
            <person name="Natvig D."/>
            <person name="Lalanne C."/>
            <person name="Gautier V."/>
            <person name="Ament-Velasquez S.L."/>
            <person name="Kruys A."/>
            <person name="Hutchinson M.I."/>
            <person name="Powell A.J."/>
            <person name="Barry K."/>
            <person name="Miller A.N."/>
            <person name="Grigoriev I.V."/>
            <person name="Debuchy R."/>
            <person name="Gladieux P."/>
            <person name="Thoren M.H."/>
            <person name="Johannesson H."/>
        </authorList>
    </citation>
    <scope>NUCLEOTIDE SEQUENCE</scope>
    <source>
        <strain evidence="2">CBS 958.72</strain>
    </source>
</reference>
<name>A0AAE0N781_9PEZI</name>
<accession>A0AAE0N781</accession>
<evidence type="ECO:0008006" key="4">
    <source>
        <dbReference type="Google" id="ProtNLM"/>
    </source>
</evidence>
<dbReference type="Proteomes" id="UP001287356">
    <property type="component" value="Unassembled WGS sequence"/>
</dbReference>